<name>A0ABD0J1Y5_9CAEN</name>
<dbReference type="Proteomes" id="UP001519460">
    <property type="component" value="Unassembled WGS sequence"/>
</dbReference>
<dbReference type="EMBL" id="JACVVK020000737">
    <property type="protein sequence ID" value="KAK7450685.1"/>
    <property type="molecule type" value="Genomic_DNA"/>
</dbReference>
<reference evidence="2 3" key="1">
    <citation type="journal article" date="2023" name="Sci. Data">
        <title>Genome assembly of the Korean intertidal mud-creeper Batillaria attramentaria.</title>
        <authorList>
            <person name="Patra A.K."/>
            <person name="Ho P.T."/>
            <person name="Jun S."/>
            <person name="Lee S.J."/>
            <person name="Kim Y."/>
            <person name="Won Y.J."/>
        </authorList>
    </citation>
    <scope>NUCLEOTIDE SEQUENCE [LARGE SCALE GENOMIC DNA]</scope>
    <source>
        <strain evidence="2">Wonlab-2016</strain>
    </source>
</reference>
<dbReference type="AlphaFoldDB" id="A0ABD0J1Y5"/>
<evidence type="ECO:0000256" key="1">
    <source>
        <dbReference type="SAM" id="MobiDB-lite"/>
    </source>
</evidence>
<evidence type="ECO:0000313" key="2">
    <source>
        <dbReference type="EMBL" id="KAK7450685.1"/>
    </source>
</evidence>
<sequence>MNDRSYIQRSLFFRTAVPTTFLYLRNPPWRPGYSHKSCHAHRFLPLRNPAVDIHGMQWRYANEPRSIKRIPPPLRAERHDNAGQRTAAESDLPSGRRLFPISGPCFMRSVSSRLVSE</sequence>
<feature type="region of interest" description="Disordered" evidence="1">
    <location>
        <begin position="69"/>
        <end position="103"/>
    </location>
</feature>
<comment type="caution">
    <text evidence="2">The sequence shown here is derived from an EMBL/GenBank/DDBJ whole genome shotgun (WGS) entry which is preliminary data.</text>
</comment>
<organism evidence="2 3">
    <name type="scientific">Batillaria attramentaria</name>
    <dbReference type="NCBI Taxonomy" id="370345"/>
    <lineage>
        <taxon>Eukaryota</taxon>
        <taxon>Metazoa</taxon>
        <taxon>Spiralia</taxon>
        <taxon>Lophotrochozoa</taxon>
        <taxon>Mollusca</taxon>
        <taxon>Gastropoda</taxon>
        <taxon>Caenogastropoda</taxon>
        <taxon>Sorbeoconcha</taxon>
        <taxon>Cerithioidea</taxon>
        <taxon>Batillariidae</taxon>
        <taxon>Batillaria</taxon>
    </lineage>
</organism>
<accession>A0ABD0J1Y5</accession>
<gene>
    <name evidence="2" type="ORF">BaRGS_00039911</name>
</gene>
<keyword evidence="3" id="KW-1185">Reference proteome</keyword>
<evidence type="ECO:0000313" key="3">
    <source>
        <dbReference type="Proteomes" id="UP001519460"/>
    </source>
</evidence>
<protein>
    <submittedName>
        <fullName evidence="2">Uncharacterized protein</fullName>
    </submittedName>
</protein>
<proteinExistence type="predicted"/>